<organism evidence="2 3">
    <name type="scientific">Helianthus annuus</name>
    <name type="common">Common sunflower</name>
    <dbReference type="NCBI Taxonomy" id="4232"/>
    <lineage>
        <taxon>Eukaryota</taxon>
        <taxon>Viridiplantae</taxon>
        <taxon>Streptophyta</taxon>
        <taxon>Embryophyta</taxon>
        <taxon>Tracheophyta</taxon>
        <taxon>Spermatophyta</taxon>
        <taxon>Magnoliopsida</taxon>
        <taxon>eudicotyledons</taxon>
        <taxon>Gunneridae</taxon>
        <taxon>Pentapetalae</taxon>
        <taxon>asterids</taxon>
        <taxon>campanulids</taxon>
        <taxon>Asterales</taxon>
        <taxon>Asteraceae</taxon>
        <taxon>Asteroideae</taxon>
        <taxon>Heliantheae alliance</taxon>
        <taxon>Heliantheae</taxon>
        <taxon>Helianthus</taxon>
    </lineage>
</organism>
<accession>A0A251V8K0</accession>
<dbReference type="AlphaFoldDB" id="A0A251V8K0"/>
<reference evidence="2" key="2">
    <citation type="submission" date="2017-02" db="EMBL/GenBank/DDBJ databases">
        <title>Sunflower complete genome.</title>
        <authorList>
            <person name="Langlade N."/>
            <person name="Munos S."/>
        </authorList>
    </citation>
    <scope>NUCLEOTIDE SEQUENCE [LARGE SCALE GENOMIC DNA]</scope>
    <source>
        <tissue evidence="2">Leaves</tissue>
    </source>
</reference>
<gene>
    <name evidence="2" type="ORF">HannXRQ_Chr03g0080721</name>
    <name evidence="1" type="ORF">HanXRQr2_Chr03g0123411</name>
</gene>
<protein>
    <submittedName>
        <fullName evidence="2">Uncharacterized protein</fullName>
    </submittedName>
</protein>
<evidence type="ECO:0000313" key="2">
    <source>
        <dbReference type="EMBL" id="OTG31895.1"/>
    </source>
</evidence>
<evidence type="ECO:0000313" key="1">
    <source>
        <dbReference type="EMBL" id="KAF5815468.1"/>
    </source>
</evidence>
<dbReference type="OrthoDB" id="10432038at2759"/>
<evidence type="ECO:0000313" key="3">
    <source>
        <dbReference type="Proteomes" id="UP000215914"/>
    </source>
</evidence>
<keyword evidence="3" id="KW-1185">Reference proteome</keyword>
<dbReference type="Proteomes" id="UP000215914">
    <property type="component" value="Chromosome 3"/>
</dbReference>
<dbReference type="EMBL" id="CM007892">
    <property type="protein sequence ID" value="OTG31895.1"/>
    <property type="molecule type" value="Genomic_DNA"/>
</dbReference>
<dbReference type="InParanoid" id="A0A251V8K0"/>
<reference evidence="1" key="3">
    <citation type="submission" date="2020-06" db="EMBL/GenBank/DDBJ databases">
        <title>Helianthus annuus Genome sequencing and assembly Release 2.</title>
        <authorList>
            <person name="Gouzy J."/>
            <person name="Langlade N."/>
            <person name="Munos S."/>
        </authorList>
    </citation>
    <scope>NUCLEOTIDE SEQUENCE</scope>
    <source>
        <tissue evidence="1">Leaves</tissue>
    </source>
</reference>
<dbReference type="Gramene" id="mRNA:HanXRQr2_Chr03g0123411">
    <property type="protein sequence ID" value="mRNA:HanXRQr2_Chr03g0123411"/>
    <property type="gene ID" value="HanXRQr2_Chr03g0123411"/>
</dbReference>
<name>A0A251V8K0_HELAN</name>
<dbReference type="EMBL" id="MNCJ02000318">
    <property type="protein sequence ID" value="KAF5815468.1"/>
    <property type="molecule type" value="Genomic_DNA"/>
</dbReference>
<sequence>MNRIHIIVAIKASNSIFPPLRTVLFSTRGREIAKPSKIPRMYNTRASLDSRKMSLMQKQRQAIGVWLQRRWNHFETELFSATRVSNVLLPQLRTNLFSIRSWEIAEPSNVSIDTTMGTSRILTKHAQKYNTDASLDSSPCKKDASNTKKASSYCWVVPSSLIKAIGSAWKWNGFQKS</sequence>
<reference evidence="1 3" key="1">
    <citation type="journal article" date="2017" name="Nature">
        <title>The sunflower genome provides insights into oil metabolism, flowering and Asterid evolution.</title>
        <authorList>
            <person name="Badouin H."/>
            <person name="Gouzy J."/>
            <person name="Grassa C.J."/>
            <person name="Murat F."/>
            <person name="Staton S.E."/>
            <person name="Cottret L."/>
            <person name="Lelandais-Briere C."/>
            <person name="Owens G.L."/>
            <person name="Carrere S."/>
            <person name="Mayjonade B."/>
            <person name="Legrand L."/>
            <person name="Gill N."/>
            <person name="Kane N.C."/>
            <person name="Bowers J.E."/>
            <person name="Hubner S."/>
            <person name="Bellec A."/>
            <person name="Berard A."/>
            <person name="Berges H."/>
            <person name="Blanchet N."/>
            <person name="Boniface M.C."/>
            <person name="Brunel D."/>
            <person name="Catrice O."/>
            <person name="Chaidir N."/>
            <person name="Claudel C."/>
            <person name="Donnadieu C."/>
            <person name="Faraut T."/>
            <person name="Fievet G."/>
            <person name="Helmstetter N."/>
            <person name="King M."/>
            <person name="Knapp S.J."/>
            <person name="Lai Z."/>
            <person name="Le Paslier M.C."/>
            <person name="Lippi Y."/>
            <person name="Lorenzon L."/>
            <person name="Mandel J.R."/>
            <person name="Marage G."/>
            <person name="Marchand G."/>
            <person name="Marquand E."/>
            <person name="Bret-Mestries E."/>
            <person name="Morien E."/>
            <person name="Nambeesan S."/>
            <person name="Nguyen T."/>
            <person name="Pegot-Espagnet P."/>
            <person name="Pouilly N."/>
            <person name="Raftis F."/>
            <person name="Sallet E."/>
            <person name="Schiex T."/>
            <person name="Thomas J."/>
            <person name="Vandecasteele C."/>
            <person name="Vares D."/>
            <person name="Vear F."/>
            <person name="Vautrin S."/>
            <person name="Crespi M."/>
            <person name="Mangin B."/>
            <person name="Burke J.M."/>
            <person name="Salse J."/>
            <person name="Munos S."/>
            <person name="Vincourt P."/>
            <person name="Rieseberg L.H."/>
            <person name="Langlade N.B."/>
        </authorList>
    </citation>
    <scope>NUCLEOTIDE SEQUENCE [LARGE SCALE GENOMIC DNA]</scope>
    <source>
        <strain evidence="3">cv. SF193</strain>
        <tissue evidence="1">Leaves</tissue>
    </source>
</reference>
<proteinExistence type="predicted"/>